<gene>
    <name evidence="2" type="ORF">FAK_13120</name>
</gene>
<name>A0AAU9EJU0_9BACT</name>
<dbReference type="Gene3D" id="3.10.129.10">
    <property type="entry name" value="Hotdog Thioesterase"/>
    <property type="match status" value="1"/>
</dbReference>
<dbReference type="InterPro" id="IPR050965">
    <property type="entry name" value="UPF0336/Enoyl-CoA_hydratase"/>
</dbReference>
<dbReference type="Pfam" id="PF01575">
    <property type="entry name" value="MaoC_dehydratas"/>
    <property type="match status" value="1"/>
</dbReference>
<reference evidence="3" key="1">
    <citation type="journal article" date="2023" name="Arch. Microbiol.">
        <title>Desulfoferula mesophilus gen. nov. sp. nov., a mesophilic sulfate-reducing bacterium isolated from a brackish lake sediment.</title>
        <authorList>
            <person name="Watanabe T."/>
            <person name="Yabe T."/>
            <person name="Tsuji J.M."/>
            <person name="Fukui M."/>
        </authorList>
    </citation>
    <scope>NUCLEOTIDE SEQUENCE [LARGE SCALE GENOMIC DNA]</scope>
    <source>
        <strain evidence="3">12FAK</strain>
    </source>
</reference>
<evidence type="ECO:0000313" key="3">
    <source>
        <dbReference type="Proteomes" id="UP001366166"/>
    </source>
</evidence>
<dbReference type="PANTHER" id="PTHR43437:SF3">
    <property type="entry name" value="HYDROXYACYL-THIOESTER DEHYDRATASE TYPE 2, MITOCHONDRIAL"/>
    <property type="match status" value="1"/>
</dbReference>
<dbReference type="InterPro" id="IPR002539">
    <property type="entry name" value="MaoC-like_dom"/>
</dbReference>
<dbReference type="GO" id="GO:0006633">
    <property type="term" value="P:fatty acid biosynthetic process"/>
    <property type="evidence" value="ECO:0007669"/>
    <property type="project" value="TreeGrafter"/>
</dbReference>
<dbReference type="Proteomes" id="UP001366166">
    <property type="component" value="Chromosome"/>
</dbReference>
<protein>
    <recommendedName>
        <fullName evidence="1">MaoC-like domain-containing protein</fullName>
    </recommendedName>
</protein>
<dbReference type="InterPro" id="IPR029069">
    <property type="entry name" value="HotDog_dom_sf"/>
</dbReference>
<proteinExistence type="predicted"/>
<dbReference type="SUPFAM" id="SSF54637">
    <property type="entry name" value="Thioesterase/thiol ester dehydrase-isomerase"/>
    <property type="match status" value="1"/>
</dbReference>
<organism evidence="2 3">
    <name type="scientific">Desulfoferula mesophila</name>
    <dbReference type="NCBI Taxonomy" id="3058419"/>
    <lineage>
        <taxon>Bacteria</taxon>
        <taxon>Pseudomonadati</taxon>
        <taxon>Thermodesulfobacteriota</taxon>
        <taxon>Desulfarculia</taxon>
        <taxon>Desulfarculales</taxon>
        <taxon>Desulfarculaceae</taxon>
        <taxon>Desulfoferula</taxon>
    </lineage>
</organism>
<dbReference type="KEGG" id="dmp:FAK_13120"/>
<dbReference type="RefSeq" id="WP_338605961.1">
    <property type="nucleotide sequence ID" value="NZ_AP028679.1"/>
</dbReference>
<dbReference type="GO" id="GO:0019171">
    <property type="term" value="F:(3R)-hydroxyacyl-[acyl-carrier-protein] dehydratase activity"/>
    <property type="evidence" value="ECO:0007669"/>
    <property type="project" value="TreeGrafter"/>
</dbReference>
<accession>A0AAU9EJU0</accession>
<evidence type="ECO:0000259" key="1">
    <source>
        <dbReference type="Pfam" id="PF01575"/>
    </source>
</evidence>
<keyword evidence="3" id="KW-1185">Reference proteome</keyword>
<dbReference type="CDD" id="cd03449">
    <property type="entry name" value="R_hydratase"/>
    <property type="match status" value="1"/>
</dbReference>
<sequence length="157" mass="17331">MSRMREKAAQGLKAGDVFTVTRTFSQTETEAFGELTRDYNPVHYDPEFAGVRGFPQLILHGLLTAGMVCEVGGQLAWLATGMDFRFRGPVFFGDTITCTVTVTSVDQRGWAKAEALYTNQDGAVVVSAKMEGQLPRGEAQARLQERLEHGDPYNPLR</sequence>
<evidence type="ECO:0000313" key="2">
    <source>
        <dbReference type="EMBL" id="BEQ14246.1"/>
    </source>
</evidence>
<dbReference type="EMBL" id="AP028679">
    <property type="protein sequence ID" value="BEQ14246.1"/>
    <property type="molecule type" value="Genomic_DNA"/>
</dbReference>
<feature type="domain" description="MaoC-like" evidence="1">
    <location>
        <begin position="19"/>
        <end position="108"/>
    </location>
</feature>
<dbReference type="AlphaFoldDB" id="A0AAU9EJU0"/>
<dbReference type="PANTHER" id="PTHR43437">
    <property type="entry name" value="HYDROXYACYL-THIOESTER DEHYDRATASE TYPE 2, MITOCHONDRIAL-RELATED"/>
    <property type="match status" value="1"/>
</dbReference>